<dbReference type="InterPro" id="IPR020806">
    <property type="entry name" value="PKS_PP-bd"/>
</dbReference>
<evidence type="ECO:0000256" key="1">
    <source>
        <dbReference type="ARBA" id="ARBA00001957"/>
    </source>
</evidence>
<dbReference type="SMART" id="SM00822">
    <property type="entry name" value="PKS_KR"/>
    <property type="match status" value="1"/>
</dbReference>
<dbReference type="Pfam" id="PF00550">
    <property type="entry name" value="PP-binding"/>
    <property type="match status" value="1"/>
</dbReference>
<dbReference type="InterPro" id="IPR013968">
    <property type="entry name" value="PKS_KR"/>
</dbReference>
<dbReference type="Gene3D" id="3.40.50.1820">
    <property type="entry name" value="alpha/beta hydrolase"/>
    <property type="match status" value="1"/>
</dbReference>
<dbReference type="GO" id="GO:0071770">
    <property type="term" value="P:DIM/DIP cell wall layer assembly"/>
    <property type="evidence" value="ECO:0007669"/>
    <property type="project" value="TreeGrafter"/>
</dbReference>
<dbReference type="InterPro" id="IPR009081">
    <property type="entry name" value="PP-bd_ACP"/>
</dbReference>
<dbReference type="InterPro" id="IPR036291">
    <property type="entry name" value="NAD(P)-bd_dom_sf"/>
</dbReference>
<protein>
    <submittedName>
        <fullName evidence="5">SDR family NAD(P)-dependent oxidoreductase</fullName>
    </submittedName>
</protein>
<dbReference type="GO" id="GO:0004312">
    <property type="term" value="F:fatty acid synthase activity"/>
    <property type="evidence" value="ECO:0007669"/>
    <property type="project" value="TreeGrafter"/>
</dbReference>
<feature type="non-terminal residue" evidence="5">
    <location>
        <position position="1"/>
    </location>
</feature>
<sequence length="745" mass="81196">SLGSPLFLEVGPGQTLTRLAHLSTRAHSNALVLSSMRHPQEDADDVRVLLASLGRAWLSGAPISWDAVHPTPPRRVLLPTYPYERQRFWVEPGRASLSSLADPLRKQPHVADWFYLPSWKRSLPPRAASSSPRRCLVFLDALGLASSLVSRLEALGHSVFTVSPGSEYQRSGPRSFTLNPALGGDYERLLTALQVQEQPLDTVVHCWSVTADERAARDEREHFEHTQERGYYSLLFLAHALDTLGGHTPLRIEVVSNRLCDITALEPAQPEKATLLGPCKVIPQEYAHLASRCIDIVLPEGGVSPSSALVGQLVAELEADAADPVVAYRGNQRWVQAYEQLRLEAAALPGPTLRQHGMYLITGGLGGVGLLLAEHLARTVQARLVLVGRTGLPSREHWPEWLSQHPSEDPTCQRIRKVQELEALGAEVLVLSADVAHLDAMRAALAQATGRFGPLHGVIHAAGITHGTSIFSPLRDVGRPESELQFQPKAHGLYVLDTLLRDSALDFCVLLSSNASVLGGLGFVAYSAANLFVDAFAARQNKRGGTPWISTNWDGWQVQQPEPRAQVRTSMDRYTMTAPEALDAFQRILTRGLGCGQLVVSTGDLQARLALWLQRDAALPGTAEAAASAPHARPHLKTPYAAPATPIEKELALIWQELLGVEQVGLHDNFFELGGHSLLGTRVASRLREVFQVTLPLRSLFQSPTVGQLATLVEEHLAEQVDPEALAELEQLSPDELKALLDAGT</sequence>
<dbReference type="InterPro" id="IPR050091">
    <property type="entry name" value="PKS_NRPS_Biosynth_Enz"/>
</dbReference>
<dbReference type="RefSeq" id="WP_120648133.1">
    <property type="nucleotide sequence ID" value="NZ_RAWB01000726.1"/>
</dbReference>
<dbReference type="InterPro" id="IPR006162">
    <property type="entry name" value="Ppantetheine_attach_site"/>
</dbReference>
<dbReference type="AlphaFoldDB" id="A0A3A8N9U5"/>
<dbReference type="FunFam" id="1.10.1200.10:FF:000005">
    <property type="entry name" value="Nonribosomal peptide synthetase 1"/>
    <property type="match status" value="1"/>
</dbReference>
<dbReference type="Proteomes" id="UP000272888">
    <property type="component" value="Unassembled WGS sequence"/>
</dbReference>
<comment type="cofactor">
    <cofactor evidence="1">
        <name>pantetheine 4'-phosphate</name>
        <dbReference type="ChEBI" id="CHEBI:47942"/>
    </cofactor>
</comment>
<dbReference type="SUPFAM" id="SSF51735">
    <property type="entry name" value="NAD(P)-binding Rossmann-fold domains"/>
    <property type="match status" value="2"/>
</dbReference>
<dbReference type="Gene3D" id="3.30.70.3290">
    <property type="match status" value="1"/>
</dbReference>
<feature type="domain" description="Carrier" evidence="4">
    <location>
        <begin position="642"/>
        <end position="717"/>
    </location>
</feature>
<dbReference type="GO" id="GO:0006633">
    <property type="term" value="P:fatty acid biosynthetic process"/>
    <property type="evidence" value="ECO:0007669"/>
    <property type="project" value="TreeGrafter"/>
</dbReference>
<comment type="caution">
    <text evidence="5">The sequence shown here is derived from an EMBL/GenBank/DDBJ whole genome shotgun (WGS) entry which is preliminary data.</text>
</comment>
<dbReference type="InterPro" id="IPR049490">
    <property type="entry name" value="C883_1060-like_KR_N"/>
</dbReference>
<dbReference type="Pfam" id="PF08659">
    <property type="entry name" value="KR"/>
    <property type="match status" value="1"/>
</dbReference>
<reference evidence="6" key="1">
    <citation type="submission" date="2018-09" db="EMBL/GenBank/DDBJ databases">
        <authorList>
            <person name="Livingstone P.G."/>
            <person name="Whitworth D.E."/>
        </authorList>
    </citation>
    <scope>NUCLEOTIDE SEQUENCE [LARGE SCALE GENOMIC DNA]</scope>
    <source>
        <strain evidence="6">CA051B</strain>
    </source>
</reference>
<evidence type="ECO:0000256" key="3">
    <source>
        <dbReference type="ARBA" id="ARBA00022553"/>
    </source>
</evidence>
<keyword evidence="6" id="KW-1185">Reference proteome</keyword>
<organism evidence="5 6">
    <name type="scientific">Corallococcus llansteffanensis</name>
    <dbReference type="NCBI Taxonomy" id="2316731"/>
    <lineage>
        <taxon>Bacteria</taxon>
        <taxon>Pseudomonadati</taxon>
        <taxon>Myxococcota</taxon>
        <taxon>Myxococcia</taxon>
        <taxon>Myxococcales</taxon>
        <taxon>Cystobacterineae</taxon>
        <taxon>Myxococcaceae</taxon>
        <taxon>Corallococcus</taxon>
    </lineage>
</organism>
<evidence type="ECO:0000313" key="6">
    <source>
        <dbReference type="Proteomes" id="UP000272888"/>
    </source>
</evidence>
<gene>
    <name evidence="5" type="ORF">D7V93_39005</name>
</gene>
<keyword evidence="2" id="KW-0596">Phosphopantetheine</keyword>
<dbReference type="PANTHER" id="PTHR43775">
    <property type="entry name" value="FATTY ACID SYNTHASE"/>
    <property type="match status" value="1"/>
</dbReference>
<dbReference type="SUPFAM" id="SSF47336">
    <property type="entry name" value="ACP-like"/>
    <property type="match status" value="1"/>
</dbReference>
<keyword evidence="3" id="KW-0597">Phosphoprotein</keyword>
<dbReference type="SMART" id="SM00823">
    <property type="entry name" value="PKS_PP"/>
    <property type="match status" value="1"/>
</dbReference>
<dbReference type="PANTHER" id="PTHR43775:SF37">
    <property type="entry name" value="SI:DKEY-61P9.11"/>
    <property type="match status" value="1"/>
</dbReference>
<dbReference type="GO" id="GO:0031177">
    <property type="term" value="F:phosphopantetheine binding"/>
    <property type="evidence" value="ECO:0007669"/>
    <property type="project" value="InterPro"/>
</dbReference>
<evidence type="ECO:0000256" key="2">
    <source>
        <dbReference type="ARBA" id="ARBA00022450"/>
    </source>
</evidence>
<dbReference type="GO" id="GO:0005886">
    <property type="term" value="C:plasma membrane"/>
    <property type="evidence" value="ECO:0007669"/>
    <property type="project" value="TreeGrafter"/>
</dbReference>
<dbReference type="EMBL" id="RAWB01000726">
    <property type="protein sequence ID" value="RKH41078.1"/>
    <property type="molecule type" value="Genomic_DNA"/>
</dbReference>
<dbReference type="PROSITE" id="PS50075">
    <property type="entry name" value="CARRIER"/>
    <property type="match status" value="1"/>
</dbReference>
<dbReference type="CDD" id="cd08953">
    <property type="entry name" value="KR_2_SDR_x"/>
    <property type="match status" value="1"/>
</dbReference>
<evidence type="ECO:0000313" key="5">
    <source>
        <dbReference type="EMBL" id="RKH41078.1"/>
    </source>
</evidence>
<dbReference type="InterPro" id="IPR057326">
    <property type="entry name" value="KR_dom"/>
</dbReference>
<name>A0A3A8N9U5_9BACT</name>
<proteinExistence type="predicted"/>
<evidence type="ECO:0000259" key="4">
    <source>
        <dbReference type="PROSITE" id="PS50075"/>
    </source>
</evidence>
<dbReference type="InterPro" id="IPR036736">
    <property type="entry name" value="ACP-like_sf"/>
</dbReference>
<dbReference type="PROSITE" id="PS00012">
    <property type="entry name" value="PHOSPHOPANTETHEINE"/>
    <property type="match status" value="1"/>
</dbReference>
<dbReference type="Pfam" id="PF21394">
    <property type="entry name" value="Beta-ketacyl_N"/>
    <property type="match status" value="1"/>
</dbReference>
<dbReference type="InterPro" id="IPR029058">
    <property type="entry name" value="AB_hydrolase_fold"/>
</dbReference>
<accession>A0A3A8N9U5</accession>
<dbReference type="Gene3D" id="3.40.50.720">
    <property type="entry name" value="NAD(P)-binding Rossmann-like Domain"/>
    <property type="match status" value="1"/>
</dbReference>
<dbReference type="GO" id="GO:0005737">
    <property type="term" value="C:cytoplasm"/>
    <property type="evidence" value="ECO:0007669"/>
    <property type="project" value="TreeGrafter"/>
</dbReference>